<reference evidence="2 3" key="1">
    <citation type="submission" date="2017-10" db="EMBL/GenBank/DDBJ databases">
        <title>Massilia psychrophilum sp. nov., a novel purple-pigmented bacterium isolated from Tianshan glacier, Xinjiang Municipality, China.</title>
        <authorList>
            <person name="Wang H."/>
        </authorList>
    </citation>
    <scope>NUCLEOTIDE SEQUENCE [LARGE SCALE GENOMIC DNA]</scope>
    <source>
        <strain evidence="2 3">JCM 30813</strain>
    </source>
</reference>
<evidence type="ECO:0008006" key="4">
    <source>
        <dbReference type="Google" id="ProtNLM"/>
    </source>
</evidence>
<organism evidence="2 3">
    <name type="scientific">Massilia psychrophila</name>
    <dbReference type="NCBI Taxonomy" id="1603353"/>
    <lineage>
        <taxon>Bacteria</taxon>
        <taxon>Pseudomonadati</taxon>
        <taxon>Pseudomonadota</taxon>
        <taxon>Betaproteobacteria</taxon>
        <taxon>Burkholderiales</taxon>
        <taxon>Oxalobacteraceae</taxon>
        <taxon>Telluria group</taxon>
        <taxon>Massilia</taxon>
    </lineage>
</organism>
<dbReference type="RefSeq" id="WP_180279449.1">
    <property type="nucleotide sequence ID" value="NZ_BMHS01000029.1"/>
</dbReference>
<accession>A0A2G8SXF3</accession>
<feature type="signal peptide" evidence="1">
    <location>
        <begin position="1"/>
        <end position="30"/>
    </location>
</feature>
<name>A0A2G8SXF3_9BURK</name>
<evidence type="ECO:0000256" key="1">
    <source>
        <dbReference type="SAM" id="SignalP"/>
    </source>
</evidence>
<sequence length="103" mass="10803">MNVLKNFEAVFVMALGVAAGASYFAQSADAAANPAAAVAAATAMNTMMSTTMSTTNIATPSTMAVVTVAGKRMNAIEKQRSLEDERRLVQGAPTRRFGNALFR</sequence>
<protein>
    <recommendedName>
        <fullName evidence="4">DUF4148 domain-containing protein</fullName>
    </recommendedName>
</protein>
<dbReference type="Proteomes" id="UP000228593">
    <property type="component" value="Unassembled WGS sequence"/>
</dbReference>
<proteinExistence type="predicted"/>
<feature type="chain" id="PRO_5013822655" description="DUF4148 domain-containing protein" evidence="1">
    <location>
        <begin position="31"/>
        <end position="103"/>
    </location>
</feature>
<keyword evidence="1" id="KW-0732">Signal</keyword>
<keyword evidence="3" id="KW-1185">Reference proteome</keyword>
<evidence type="ECO:0000313" key="2">
    <source>
        <dbReference type="EMBL" id="PIL38467.1"/>
    </source>
</evidence>
<comment type="caution">
    <text evidence="2">The sequence shown here is derived from an EMBL/GenBank/DDBJ whole genome shotgun (WGS) entry which is preliminary data.</text>
</comment>
<dbReference type="AlphaFoldDB" id="A0A2G8SXF3"/>
<gene>
    <name evidence="2" type="ORF">CR103_17710</name>
</gene>
<dbReference type="EMBL" id="PDOB01000035">
    <property type="protein sequence ID" value="PIL38467.1"/>
    <property type="molecule type" value="Genomic_DNA"/>
</dbReference>
<evidence type="ECO:0000313" key="3">
    <source>
        <dbReference type="Proteomes" id="UP000228593"/>
    </source>
</evidence>